<dbReference type="InterPro" id="IPR037038">
    <property type="entry name" value="HepT-like_sf"/>
</dbReference>
<dbReference type="InterPro" id="IPR008201">
    <property type="entry name" value="HepT-like"/>
</dbReference>
<keyword evidence="4" id="KW-0547">Nucleotide-binding</keyword>
<dbReference type="KEGG" id="eva:EIB75_05105"/>
<accession>A0A3G8ZD11</accession>
<sequence>MKHNLGNLERINHILDAIEKIEIITENISMETFNSNMEKYLSVERLLEIIGEAANHISEEVLYDEDNSTPWKLIIGLRNILSHEYFRVDSKTIYQLATKDIVPLKKEILRIKNKLENN</sequence>
<keyword evidence="1" id="KW-0597">Phosphoprotein</keyword>
<keyword evidence="5" id="KW-0378">Hydrolase</keyword>
<dbReference type="EMBL" id="CP034160">
    <property type="protein sequence ID" value="AZI54665.1"/>
    <property type="molecule type" value="Genomic_DNA"/>
</dbReference>
<evidence type="ECO:0000313" key="8">
    <source>
        <dbReference type="Proteomes" id="UP000272316"/>
    </source>
</evidence>
<dbReference type="RefSeq" id="WP_124985943.1">
    <property type="nucleotide sequence ID" value="NZ_CP034160.1"/>
</dbReference>
<dbReference type="GO" id="GO:0000166">
    <property type="term" value="F:nucleotide binding"/>
    <property type="evidence" value="ECO:0007669"/>
    <property type="project" value="UniProtKB-KW"/>
</dbReference>
<protein>
    <submittedName>
        <fullName evidence="7">DUF86 domain-containing protein</fullName>
    </submittedName>
</protein>
<dbReference type="Gene3D" id="1.20.120.580">
    <property type="entry name" value="bsu32300-like"/>
    <property type="match status" value="1"/>
</dbReference>
<organism evidence="7 8">
    <name type="scientific">Epilithonimonas vandammei</name>
    <dbReference type="NCBI Taxonomy" id="2487072"/>
    <lineage>
        <taxon>Bacteria</taxon>
        <taxon>Pseudomonadati</taxon>
        <taxon>Bacteroidota</taxon>
        <taxon>Flavobacteriia</taxon>
        <taxon>Flavobacteriales</taxon>
        <taxon>Weeksellaceae</taxon>
        <taxon>Chryseobacterium group</taxon>
        <taxon>Epilithonimonas</taxon>
    </lineage>
</organism>
<evidence type="ECO:0000256" key="5">
    <source>
        <dbReference type="ARBA" id="ARBA00022801"/>
    </source>
</evidence>
<dbReference type="GO" id="GO:0110001">
    <property type="term" value="C:toxin-antitoxin complex"/>
    <property type="evidence" value="ECO:0007669"/>
    <property type="project" value="InterPro"/>
</dbReference>
<keyword evidence="2" id="KW-1277">Toxin-antitoxin system</keyword>
<evidence type="ECO:0000313" key="7">
    <source>
        <dbReference type="EMBL" id="AZI54665.1"/>
    </source>
</evidence>
<dbReference type="PANTHER" id="PTHR34139:SF1">
    <property type="entry name" value="RNASE MJ1380-RELATED"/>
    <property type="match status" value="1"/>
</dbReference>
<comment type="similarity">
    <text evidence="6">Belongs to the HepT RNase toxin family.</text>
</comment>
<dbReference type="AlphaFoldDB" id="A0A3G8ZD11"/>
<gene>
    <name evidence="7" type="ORF">EIB75_05105</name>
</gene>
<dbReference type="PANTHER" id="PTHR34139">
    <property type="entry name" value="UPF0331 PROTEIN MJ0127"/>
    <property type="match status" value="1"/>
</dbReference>
<name>A0A3G8ZD11_9FLAO</name>
<dbReference type="GO" id="GO:0004540">
    <property type="term" value="F:RNA nuclease activity"/>
    <property type="evidence" value="ECO:0007669"/>
    <property type="project" value="InterPro"/>
</dbReference>
<dbReference type="InterPro" id="IPR051813">
    <property type="entry name" value="HepT_RNase_toxin"/>
</dbReference>
<reference evidence="8" key="1">
    <citation type="submission" date="2018-11" db="EMBL/GenBank/DDBJ databases">
        <title>Proposal to divide the Flavobacteriaceae and reorganize its genera based on Amino Acid Identity values calculated from whole genome sequences.</title>
        <authorList>
            <person name="Nicholson A.C."/>
            <person name="Gulvik C.A."/>
            <person name="Whitney A.M."/>
            <person name="Sheth M."/>
            <person name="Batra D."/>
            <person name="Pryor J."/>
            <person name="Bernardet J.-F."/>
            <person name="Hugo C."/>
            <person name="Kampfer P."/>
            <person name="Newman J.D."/>
            <person name="McQuiston J.R."/>
        </authorList>
    </citation>
    <scope>NUCLEOTIDE SEQUENCE [LARGE SCALE GENOMIC DNA]</scope>
    <source>
        <strain evidence="8">H6466</strain>
    </source>
</reference>
<evidence type="ECO:0000256" key="6">
    <source>
        <dbReference type="ARBA" id="ARBA00024207"/>
    </source>
</evidence>
<evidence type="ECO:0000256" key="3">
    <source>
        <dbReference type="ARBA" id="ARBA00022722"/>
    </source>
</evidence>
<evidence type="ECO:0000256" key="2">
    <source>
        <dbReference type="ARBA" id="ARBA00022649"/>
    </source>
</evidence>
<evidence type="ECO:0000256" key="1">
    <source>
        <dbReference type="ARBA" id="ARBA00022553"/>
    </source>
</evidence>
<dbReference type="GO" id="GO:0016787">
    <property type="term" value="F:hydrolase activity"/>
    <property type="evidence" value="ECO:0007669"/>
    <property type="project" value="UniProtKB-KW"/>
</dbReference>
<proteinExistence type="inferred from homology"/>
<evidence type="ECO:0000256" key="4">
    <source>
        <dbReference type="ARBA" id="ARBA00022741"/>
    </source>
</evidence>
<dbReference type="Proteomes" id="UP000272316">
    <property type="component" value="Chromosome"/>
</dbReference>
<dbReference type="Pfam" id="PF01934">
    <property type="entry name" value="HepT-like"/>
    <property type="match status" value="1"/>
</dbReference>
<keyword evidence="3" id="KW-0540">Nuclease</keyword>